<keyword evidence="1" id="KW-0863">Zinc-finger</keyword>
<evidence type="ECO:0000313" key="5">
    <source>
        <dbReference type="EMBL" id="KAK3260907.1"/>
    </source>
</evidence>
<evidence type="ECO:0000313" key="6">
    <source>
        <dbReference type="Proteomes" id="UP001190700"/>
    </source>
</evidence>
<reference evidence="4 6" key="1">
    <citation type="journal article" date="2015" name="Genome Biol. Evol.">
        <title>Comparative Genomics of a Bacterivorous Green Alga Reveals Evolutionary Causalities and Consequences of Phago-Mixotrophic Mode of Nutrition.</title>
        <authorList>
            <person name="Burns J.A."/>
            <person name="Paasch A."/>
            <person name="Narechania A."/>
            <person name="Kim E."/>
        </authorList>
    </citation>
    <scope>NUCLEOTIDE SEQUENCE [LARGE SCALE GENOMIC DNA]</scope>
    <source>
        <strain evidence="4">PLY_AMNH</strain>
    </source>
</reference>
<comment type="caution">
    <text evidence="4">The sequence shown here is derived from an EMBL/GenBank/DDBJ whole genome shotgun (WGS) entry which is preliminary data.</text>
</comment>
<gene>
    <name evidence="5" type="ORF">CYMTET_30162</name>
    <name evidence="4" type="ORF">CYMTET_49873</name>
</gene>
<feature type="region of interest" description="Disordered" evidence="2">
    <location>
        <begin position="310"/>
        <end position="337"/>
    </location>
</feature>
<dbReference type="EMBL" id="LGRX02033688">
    <property type="protein sequence ID" value="KAK3240278.1"/>
    <property type="molecule type" value="Genomic_DNA"/>
</dbReference>
<keyword evidence="1" id="KW-0479">Metal-binding</keyword>
<sequence>MLLRTDEEREQIKSMLKTMAMYPWVDVFEFVMEEFLRFVVSENPRFATGFVNEYYPQAAGFVTQLMLGDDDIPEDAKVPDVADPKTYWKGRWCAAYARPLVPMTQAAIEGKNPDVARRSTLHKREVVTSYIPTLTKYLRNEALSMQRQPEKQWQSDPVPENCDWRNAQLLGESFLMQCALRAQGTTVILIPAEHYFKRVCEKMDVDPSKKNVGASGVASVQRAMAKQASLFRHAVRDPKGALSGKALEESMKVLSHFYLVEKLETPVCKYVCYDCSCPRYRKKCKCKHVLARGVAEGDFQVPAEKSLAILKRKKQRGRPRKAKSAWERQSSSDDSDN</sequence>
<evidence type="ECO:0000256" key="1">
    <source>
        <dbReference type="PROSITE-ProRule" id="PRU00325"/>
    </source>
</evidence>
<proteinExistence type="predicted"/>
<feature type="domain" description="SWIM-type" evidence="3">
    <location>
        <begin position="258"/>
        <end position="297"/>
    </location>
</feature>
<dbReference type="PROSITE" id="PS50966">
    <property type="entry name" value="ZF_SWIM"/>
    <property type="match status" value="1"/>
</dbReference>
<feature type="compositionally biased region" description="Basic residues" evidence="2">
    <location>
        <begin position="310"/>
        <end position="323"/>
    </location>
</feature>
<keyword evidence="1" id="KW-0862">Zinc</keyword>
<keyword evidence="6" id="KW-1185">Reference proteome</keyword>
<evidence type="ECO:0000313" key="4">
    <source>
        <dbReference type="EMBL" id="KAK3240278.1"/>
    </source>
</evidence>
<dbReference type="Proteomes" id="UP001190700">
    <property type="component" value="Unassembled WGS sequence"/>
</dbReference>
<name>A0AAE0ETF9_9CHLO</name>
<evidence type="ECO:0000259" key="3">
    <source>
        <dbReference type="PROSITE" id="PS50966"/>
    </source>
</evidence>
<reference evidence="4" key="2">
    <citation type="submission" date="2023-06" db="EMBL/GenBank/DDBJ databases">
        <title>Long-read-based genome assembly of the green algal bacterivore Cymbomonas tetramitiformis.</title>
        <authorList>
            <person name="Gyaltshen Y."/>
            <person name="Rozenberg A."/>
            <person name="Paasch A."/>
            <person name="Burns J.A."/>
            <person name="Warring S."/>
            <person name="Larson R."/>
            <person name="Maurer-Alcala X."/>
            <person name="Dacks J."/>
            <person name="Kim E."/>
        </authorList>
    </citation>
    <scope>NUCLEOTIDE SEQUENCE</scope>
    <source>
        <strain evidence="4">PLY_AMNH</strain>
    </source>
</reference>
<protein>
    <recommendedName>
        <fullName evidence="3">SWIM-type domain-containing protein</fullName>
    </recommendedName>
</protein>
<dbReference type="AlphaFoldDB" id="A0AAE0ETF9"/>
<dbReference type="EMBL" id="LGRX02017325">
    <property type="protein sequence ID" value="KAK3260907.1"/>
    <property type="molecule type" value="Genomic_DNA"/>
</dbReference>
<organism evidence="4 6">
    <name type="scientific">Cymbomonas tetramitiformis</name>
    <dbReference type="NCBI Taxonomy" id="36881"/>
    <lineage>
        <taxon>Eukaryota</taxon>
        <taxon>Viridiplantae</taxon>
        <taxon>Chlorophyta</taxon>
        <taxon>Pyramimonadophyceae</taxon>
        <taxon>Pyramimonadales</taxon>
        <taxon>Pyramimonadaceae</taxon>
        <taxon>Cymbomonas</taxon>
    </lineage>
</organism>
<accession>A0AAE0ETF9</accession>
<dbReference type="InterPro" id="IPR007527">
    <property type="entry name" value="Znf_SWIM"/>
</dbReference>
<dbReference type="GO" id="GO:0008270">
    <property type="term" value="F:zinc ion binding"/>
    <property type="evidence" value="ECO:0007669"/>
    <property type="project" value="UniProtKB-KW"/>
</dbReference>
<evidence type="ECO:0000256" key="2">
    <source>
        <dbReference type="SAM" id="MobiDB-lite"/>
    </source>
</evidence>